<dbReference type="EMBL" id="JAIXNE010000001">
    <property type="protein sequence ID" value="MCA6073834.1"/>
    <property type="molecule type" value="Genomic_DNA"/>
</dbReference>
<evidence type="ECO:0000313" key="1">
    <source>
        <dbReference type="EMBL" id="MCA6073834.1"/>
    </source>
</evidence>
<gene>
    <name evidence="1" type="ORF">LDX50_03090</name>
</gene>
<reference evidence="1" key="1">
    <citation type="submission" date="2021-09" db="EMBL/GenBank/DDBJ databases">
        <title>Fulvivirga sp. isolated from coastal sediment.</title>
        <authorList>
            <person name="Yu H."/>
        </authorList>
    </citation>
    <scope>NUCLEOTIDE SEQUENCE</scope>
    <source>
        <strain evidence="1">1062</strain>
    </source>
</reference>
<comment type="caution">
    <text evidence="1">The sequence shown here is derived from an EMBL/GenBank/DDBJ whole genome shotgun (WGS) entry which is preliminary data.</text>
</comment>
<dbReference type="Gene3D" id="1.10.3680.10">
    <property type="entry name" value="TerB-like"/>
    <property type="match status" value="1"/>
</dbReference>
<name>A0A9X1KWC1_9BACT</name>
<evidence type="ECO:0000313" key="2">
    <source>
        <dbReference type="Proteomes" id="UP001139409"/>
    </source>
</evidence>
<accession>A0A9X1KWC1</accession>
<sequence length="128" mass="15287">MDIVTRKQLNILIQLAQADKHFSEKERELIYNLARKKNFPPEGVRELIREPEPIGSFGALSENQRFDYLYNCIDLMLIDKKIFDSELLFCHNIAIKLDFKKSVVDYLKDNLHQHEYDELKHIVFRDFT</sequence>
<dbReference type="SUPFAM" id="SSF158682">
    <property type="entry name" value="TerB-like"/>
    <property type="match status" value="1"/>
</dbReference>
<proteinExistence type="predicted"/>
<keyword evidence="2" id="KW-1185">Reference proteome</keyword>
<organism evidence="1 2">
    <name type="scientific">Fulvivirga sedimenti</name>
    <dbReference type="NCBI Taxonomy" id="2879465"/>
    <lineage>
        <taxon>Bacteria</taxon>
        <taxon>Pseudomonadati</taxon>
        <taxon>Bacteroidota</taxon>
        <taxon>Cytophagia</taxon>
        <taxon>Cytophagales</taxon>
        <taxon>Fulvivirgaceae</taxon>
        <taxon>Fulvivirga</taxon>
    </lineage>
</organism>
<dbReference type="Proteomes" id="UP001139409">
    <property type="component" value="Unassembled WGS sequence"/>
</dbReference>
<dbReference type="AlphaFoldDB" id="A0A9X1KWC1"/>
<dbReference type="InterPro" id="IPR029024">
    <property type="entry name" value="TerB-like"/>
</dbReference>
<dbReference type="RefSeq" id="WP_225696945.1">
    <property type="nucleotide sequence ID" value="NZ_JAIXNE010000001.1"/>
</dbReference>
<protein>
    <submittedName>
        <fullName evidence="1">TerB family tellurite resistance protein</fullName>
    </submittedName>
</protein>